<feature type="region of interest" description="Disordered" evidence="1">
    <location>
        <begin position="122"/>
        <end position="141"/>
    </location>
</feature>
<dbReference type="GO" id="GO:0004497">
    <property type="term" value="F:monooxygenase activity"/>
    <property type="evidence" value="ECO:0007669"/>
    <property type="project" value="UniProtKB-KW"/>
</dbReference>
<dbReference type="SUPFAM" id="SSF51905">
    <property type="entry name" value="FAD/NAD(P)-binding domain"/>
    <property type="match status" value="1"/>
</dbReference>
<evidence type="ECO:0000313" key="3">
    <source>
        <dbReference type="EMBL" id="MCS0627912.1"/>
    </source>
</evidence>
<dbReference type="InterPro" id="IPR036188">
    <property type="entry name" value="FAD/NAD-bd_sf"/>
</dbReference>
<keyword evidence="3" id="KW-0560">Oxidoreductase</keyword>
<dbReference type="Gene3D" id="3.50.50.60">
    <property type="entry name" value="FAD/NAD(P)-binding domain"/>
    <property type="match status" value="1"/>
</dbReference>
<organism evidence="3 4">
    <name type="scientific">Telluria mixta</name>
    <dbReference type="NCBI Taxonomy" id="34071"/>
    <lineage>
        <taxon>Bacteria</taxon>
        <taxon>Pseudomonadati</taxon>
        <taxon>Pseudomonadota</taxon>
        <taxon>Betaproteobacteria</taxon>
        <taxon>Burkholderiales</taxon>
        <taxon>Oxalobacteraceae</taxon>
        <taxon>Telluria group</taxon>
        <taxon>Telluria</taxon>
    </lineage>
</organism>
<protein>
    <submittedName>
        <fullName evidence="3">FAD-dependent monooxygenase</fullName>
    </submittedName>
</protein>
<reference evidence="3" key="1">
    <citation type="submission" date="2022-08" db="EMBL/GenBank/DDBJ databases">
        <title>Reclassification of Massilia species as members of the genera Telluria, Duganella, Pseudoduganella, Mokoshia gen. nov. and Zemynaea gen. nov. using orthogonal and non-orthogonal genome-based approaches.</title>
        <authorList>
            <person name="Bowman J.P."/>
        </authorList>
    </citation>
    <scope>NUCLEOTIDE SEQUENCE</scope>
    <source>
        <strain evidence="3">LMG 11547</strain>
    </source>
</reference>
<feature type="compositionally biased region" description="Basic and acidic residues" evidence="1">
    <location>
        <begin position="125"/>
        <end position="141"/>
    </location>
</feature>
<name>A0ABT2BS15_9BURK</name>
<comment type="caution">
    <text evidence="3">The sequence shown here is derived from an EMBL/GenBank/DDBJ whole genome shotgun (WGS) entry which is preliminary data.</text>
</comment>
<evidence type="ECO:0000313" key="4">
    <source>
        <dbReference type="Proteomes" id="UP001165263"/>
    </source>
</evidence>
<accession>A0ABT2BS15</accession>
<dbReference type="Proteomes" id="UP001165263">
    <property type="component" value="Unassembled WGS sequence"/>
</dbReference>
<sequence length="141" mass="14875">MAAPINKVLIIDGGFSGMAAAIELRKHGIDVELLELNQDWRSYGAGNNMAGASMCVQPQPGVMDAFMEESAASNSVDGYIATGCRAARLPTPSIAGHDVPGDCAIMRASLARILADVTRASGTHMRRDADGARRPDSRSYP</sequence>
<dbReference type="EMBL" id="JANUHC010000001">
    <property type="protein sequence ID" value="MCS0627912.1"/>
    <property type="molecule type" value="Genomic_DNA"/>
</dbReference>
<dbReference type="Pfam" id="PF01494">
    <property type="entry name" value="FAD_binding_3"/>
    <property type="match status" value="1"/>
</dbReference>
<evidence type="ECO:0000256" key="1">
    <source>
        <dbReference type="SAM" id="MobiDB-lite"/>
    </source>
</evidence>
<proteinExistence type="predicted"/>
<gene>
    <name evidence="3" type="ORF">NX786_00940</name>
</gene>
<feature type="domain" description="FAD-binding" evidence="2">
    <location>
        <begin position="7"/>
        <end position="129"/>
    </location>
</feature>
<keyword evidence="3" id="KW-0503">Monooxygenase</keyword>
<dbReference type="RefSeq" id="WP_259447173.1">
    <property type="nucleotide sequence ID" value="NZ_CP119520.1"/>
</dbReference>
<evidence type="ECO:0000259" key="2">
    <source>
        <dbReference type="Pfam" id="PF01494"/>
    </source>
</evidence>
<keyword evidence="4" id="KW-1185">Reference proteome</keyword>
<dbReference type="InterPro" id="IPR002938">
    <property type="entry name" value="FAD-bd"/>
</dbReference>